<evidence type="ECO:0000313" key="3">
    <source>
        <dbReference type="Proteomes" id="UP000076552"/>
    </source>
</evidence>
<reference evidence="2 3" key="1">
    <citation type="submission" date="2015-06" db="EMBL/GenBank/DDBJ databases">
        <title>Survival trade-offs in plant roots during colonization by closely related pathogenic and mutualistic fungi.</title>
        <authorList>
            <person name="Hacquard S."/>
            <person name="Kracher B."/>
            <person name="Hiruma K."/>
            <person name="Weinman A."/>
            <person name="Muench P."/>
            <person name="Garrido Oter R."/>
            <person name="Ver Loren van Themaat E."/>
            <person name="Dallerey J.-F."/>
            <person name="Damm U."/>
            <person name="Henrissat B."/>
            <person name="Lespinet O."/>
            <person name="Thon M."/>
            <person name="Kemen E."/>
            <person name="McHardy A.C."/>
            <person name="Schulze-Lefert P."/>
            <person name="O'Connell R.J."/>
        </authorList>
    </citation>
    <scope>NUCLEOTIDE SEQUENCE [LARGE SCALE GENOMIC DNA]</scope>
    <source>
        <strain evidence="2 3">0861</strain>
    </source>
</reference>
<accession>A0A166XEP3</accession>
<feature type="region of interest" description="Disordered" evidence="1">
    <location>
        <begin position="1"/>
        <end position="29"/>
    </location>
</feature>
<keyword evidence="2" id="KW-0489">Methyltransferase</keyword>
<evidence type="ECO:0000313" key="2">
    <source>
        <dbReference type="EMBL" id="KZL76533.1"/>
    </source>
</evidence>
<dbReference type="STRING" id="708197.A0A166XEP3"/>
<name>A0A166XEP3_9PEZI</name>
<gene>
    <name evidence="2" type="ORF">CT0861_00798</name>
</gene>
<protein>
    <submittedName>
        <fullName evidence="2">Methyltransferase domain-containing protein</fullName>
    </submittedName>
</protein>
<organism evidence="2 3">
    <name type="scientific">Colletotrichum tofieldiae</name>
    <dbReference type="NCBI Taxonomy" id="708197"/>
    <lineage>
        <taxon>Eukaryota</taxon>
        <taxon>Fungi</taxon>
        <taxon>Dikarya</taxon>
        <taxon>Ascomycota</taxon>
        <taxon>Pezizomycotina</taxon>
        <taxon>Sordariomycetes</taxon>
        <taxon>Hypocreomycetidae</taxon>
        <taxon>Glomerellales</taxon>
        <taxon>Glomerellaceae</taxon>
        <taxon>Colletotrichum</taxon>
        <taxon>Colletotrichum spaethianum species complex</taxon>
    </lineage>
</organism>
<feature type="region of interest" description="Disordered" evidence="1">
    <location>
        <begin position="86"/>
        <end position="105"/>
    </location>
</feature>
<dbReference type="AlphaFoldDB" id="A0A166XEP3"/>
<comment type="caution">
    <text evidence="2">The sequence shown here is derived from an EMBL/GenBank/DDBJ whole genome shotgun (WGS) entry which is preliminary data.</text>
</comment>
<keyword evidence="3" id="KW-1185">Reference proteome</keyword>
<dbReference type="EMBL" id="LFIV01000014">
    <property type="protein sequence ID" value="KZL76533.1"/>
    <property type="molecule type" value="Genomic_DNA"/>
</dbReference>
<proteinExistence type="predicted"/>
<dbReference type="Proteomes" id="UP000076552">
    <property type="component" value="Unassembled WGS sequence"/>
</dbReference>
<keyword evidence="2" id="KW-0808">Transferase</keyword>
<dbReference type="GO" id="GO:0032259">
    <property type="term" value="P:methylation"/>
    <property type="evidence" value="ECO:0007669"/>
    <property type="project" value="UniProtKB-KW"/>
</dbReference>
<evidence type="ECO:0000256" key="1">
    <source>
        <dbReference type="SAM" id="MobiDB-lite"/>
    </source>
</evidence>
<sequence>MSNNNSATVAVTGANPPSPDTEDPRTIADETGDVLAADVIADDGSSESGASLASSTTSVTSSILEYRIENGRTYHKYKDGKYWVPNDERENDRLGQMGRYSSIVG</sequence>
<dbReference type="GO" id="GO:0008168">
    <property type="term" value="F:methyltransferase activity"/>
    <property type="evidence" value="ECO:0007669"/>
    <property type="project" value="UniProtKB-KW"/>
</dbReference>